<feature type="domain" description="Peptidase M16 C-terminal" evidence="6">
    <location>
        <begin position="166"/>
        <end position="341"/>
    </location>
</feature>
<dbReference type="PROSITE" id="PS00143">
    <property type="entry name" value="INSULINASE"/>
    <property type="match status" value="1"/>
</dbReference>
<evidence type="ECO:0000256" key="1">
    <source>
        <dbReference type="ARBA" id="ARBA00001947"/>
    </source>
</evidence>
<evidence type="ECO:0000256" key="4">
    <source>
        <dbReference type="SAM" id="Coils"/>
    </source>
</evidence>
<accession>A0ABR5SKX9</accession>
<dbReference type="Gene3D" id="3.30.830.10">
    <property type="entry name" value="Metalloenzyme, LuxS/M16 peptidase-like"/>
    <property type="match status" value="2"/>
</dbReference>
<comment type="similarity">
    <text evidence="2 3">Belongs to the peptidase M16 family.</text>
</comment>
<dbReference type="Pfam" id="PF05193">
    <property type="entry name" value="Peptidase_M16_C"/>
    <property type="match status" value="1"/>
</dbReference>
<evidence type="ECO:0000313" key="8">
    <source>
        <dbReference type="Proteomes" id="UP000060487"/>
    </source>
</evidence>
<evidence type="ECO:0000256" key="2">
    <source>
        <dbReference type="ARBA" id="ARBA00007261"/>
    </source>
</evidence>
<dbReference type="InterPro" id="IPR011249">
    <property type="entry name" value="Metalloenz_LuxS/M16"/>
</dbReference>
<reference evidence="7 8" key="1">
    <citation type="submission" date="2015-11" db="EMBL/GenBank/DDBJ databases">
        <authorList>
            <person name="Lin W."/>
        </authorList>
    </citation>
    <scope>NUCLEOTIDE SEQUENCE [LARGE SCALE GENOMIC DNA]</scope>
    <source>
        <strain evidence="7 8">HCH-1</strain>
    </source>
</reference>
<name>A0ABR5SKX9_9BACT</name>
<dbReference type="InterPro" id="IPR011765">
    <property type="entry name" value="Pept_M16_N"/>
</dbReference>
<proteinExistence type="inferred from homology"/>
<feature type="coiled-coil region" evidence="4">
    <location>
        <begin position="315"/>
        <end position="342"/>
    </location>
</feature>
<keyword evidence="8" id="KW-1185">Reference proteome</keyword>
<sequence>MRKGFLDNGIPVVMERMTGVRSVSMGIWVKIGARYERLDKNGISHFVEHMLFKGTKHRTQKDIAIEIDSIGGDINAFTSRENTTFYVKLLKDFTGQGIDILSDIYLNSLLQEDDIKKEQEIIGEEIKMVEDTPDEYIHDLFYEDIWGKDGLGMNILGTQDTVNLLERGDLVRHMDNHYGVNDIVISAAGNIDYESILRQFNEKLGFQKNKSKEQVIVKEEQPAQFNSCVKVHKKDLSEVHLCIGVKGVKQDSMLRYPFLLLNTILGAGVSSRLFQEIRENRGLAYTIYSFLSSYHDTGVFGIFAATGKKKYVEVIETILNEIKSLKDTLTEKELQRAKSQLKGNILLNMESSSGRMQNIARQEIYYGRYYPPQAIIRGIDKVKLSDICDVIDGFLHPSKKVITLLGPASLSALKGIC</sequence>
<organism evidence="7 8">
    <name type="scientific">Candidatus Magnetominusculus xianensis</name>
    <dbReference type="NCBI Taxonomy" id="1748249"/>
    <lineage>
        <taxon>Bacteria</taxon>
        <taxon>Pseudomonadati</taxon>
        <taxon>Nitrospirota</taxon>
        <taxon>Nitrospiria</taxon>
        <taxon>Nitrospirales</taxon>
        <taxon>Nitrospiraceae</taxon>
        <taxon>Candidatus Magnetominusculus</taxon>
    </lineage>
</organism>
<keyword evidence="7" id="KW-0645">Protease</keyword>
<protein>
    <submittedName>
        <fullName evidence="7">Zinc protease</fullName>
        <ecNumber evidence="7">3.4.24.55</ecNumber>
    </submittedName>
</protein>
<keyword evidence="4" id="KW-0175">Coiled coil</keyword>
<dbReference type="RefSeq" id="WP_085050559.1">
    <property type="nucleotide sequence ID" value="NZ_LNQR01000001.1"/>
</dbReference>
<dbReference type="PANTHER" id="PTHR11851">
    <property type="entry name" value="METALLOPROTEASE"/>
    <property type="match status" value="1"/>
</dbReference>
<comment type="caution">
    <text evidence="7">The sequence shown here is derived from an EMBL/GenBank/DDBJ whole genome shotgun (WGS) entry which is preliminary data.</text>
</comment>
<keyword evidence="7" id="KW-0378">Hydrolase</keyword>
<dbReference type="GO" id="GO:0006508">
    <property type="term" value="P:proteolysis"/>
    <property type="evidence" value="ECO:0007669"/>
    <property type="project" value="UniProtKB-KW"/>
</dbReference>
<dbReference type="GO" id="GO:0004222">
    <property type="term" value="F:metalloendopeptidase activity"/>
    <property type="evidence" value="ECO:0007669"/>
    <property type="project" value="UniProtKB-EC"/>
</dbReference>
<evidence type="ECO:0000259" key="6">
    <source>
        <dbReference type="Pfam" id="PF05193"/>
    </source>
</evidence>
<dbReference type="PANTHER" id="PTHR11851:SF49">
    <property type="entry name" value="MITOCHONDRIAL-PROCESSING PEPTIDASE SUBUNIT ALPHA"/>
    <property type="match status" value="1"/>
</dbReference>
<dbReference type="Proteomes" id="UP000060487">
    <property type="component" value="Unassembled WGS sequence"/>
</dbReference>
<dbReference type="Pfam" id="PF00675">
    <property type="entry name" value="Peptidase_M16"/>
    <property type="match status" value="1"/>
</dbReference>
<dbReference type="InterPro" id="IPR007863">
    <property type="entry name" value="Peptidase_M16_C"/>
</dbReference>
<gene>
    <name evidence="7" type="ORF">ASN18_0016</name>
</gene>
<evidence type="ECO:0000259" key="5">
    <source>
        <dbReference type="Pfam" id="PF00675"/>
    </source>
</evidence>
<evidence type="ECO:0000313" key="7">
    <source>
        <dbReference type="EMBL" id="KWT95088.1"/>
    </source>
</evidence>
<comment type="cofactor">
    <cofactor evidence="1">
        <name>Zn(2+)</name>
        <dbReference type="ChEBI" id="CHEBI:29105"/>
    </cofactor>
</comment>
<dbReference type="EMBL" id="LNQR01000001">
    <property type="protein sequence ID" value="KWT95088.1"/>
    <property type="molecule type" value="Genomic_DNA"/>
</dbReference>
<feature type="domain" description="Peptidase M16 N-terminal" evidence="5">
    <location>
        <begin position="12"/>
        <end position="158"/>
    </location>
</feature>
<dbReference type="InterPro" id="IPR001431">
    <property type="entry name" value="Pept_M16_Zn_BS"/>
</dbReference>
<dbReference type="EC" id="3.4.24.55" evidence="7"/>
<dbReference type="SUPFAM" id="SSF63411">
    <property type="entry name" value="LuxS/MPP-like metallohydrolase"/>
    <property type="match status" value="2"/>
</dbReference>
<dbReference type="InterPro" id="IPR050361">
    <property type="entry name" value="MPP/UQCRC_Complex"/>
</dbReference>
<evidence type="ECO:0000256" key="3">
    <source>
        <dbReference type="RuleBase" id="RU004447"/>
    </source>
</evidence>